<dbReference type="SUPFAM" id="SSF52540">
    <property type="entry name" value="P-loop containing nucleoside triphosphate hydrolases"/>
    <property type="match status" value="1"/>
</dbReference>
<dbReference type="Pfam" id="PF00350">
    <property type="entry name" value="Dynamin_N"/>
    <property type="match status" value="1"/>
</dbReference>
<accession>A0A2T0W0E8</accession>
<gene>
    <name evidence="2" type="ORF">CLV80_104216</name>
</gene>
<keyword evidence="3" id="KW-1185">Reference proteome</keyword>
<dbReference type="AlphaFoldDB" id="A0A2T0W0E8"/>
<dbReference type="Gene3D" id="3.40.50.300">
    <property type="entry name" value="P-loop containing nucleotide triphosphate hydrolases"/>
    <property type="match status" value="1"/>
</dbReference>
<dbReference type="PANTHER" id="PTHR43681:SF1">
    <property type="entry name" value="SARCALUMENIN"/>
    <property type="match status" value="1"/>
</dbReference>
<protein>
    <submittedName>
        <fullName evidence="2">Dynamin family protein</fullName>
    </submittedName>
</protein>
<dbReference type="Proteomes" id="UP000238007">
    <property type="component" value="Unassembled WGS sequence"/>
</dbReference>
<organism evidence="2 3">
    <name type="scientific">Yoonia maritima</name>
    <dbReference type="NCBI Taxonomy" id="1435347"/>
    <lineage>
        <taxon>Bacteria</taxon>
        <taxon>Pseudomonadati</taxon>
        <taxon>Pseudomonadota</taxon>
        <taxon>Alphaproteobacteria</taxon>
        <taxon>Rhodobacterales</taxon>
        <taxon>Paracoccaceae</taxon>
        <taxon>Yoonia</taxon>
    </lineage>
</organism>
<evidence type="ECO:0000313" key="2">
    <source>
        <dbReference type="EMBL" id="PRY78250.1"/>
    </source>
</evidence>
<comment type="caution">
    <text evidence="2">The sequence shown here is derived from an EMBL/GenBank/DDBJ whole genome shotgun (WGS) entry which is preliminary data.</text>
</comment>
<dbReference type="PANTHER" id="PTHR43681">
    <property type="entry name" value="TRANSMEMBRANE GTPASE FZO"/>
    <property type="match status" value="1"/>
</dbReference>
<evidence type="ECO:0000259" key="1">
    <source>
        <dbReference type="Pfam" id="PF00350"/>
    </source>
</evidence>
<dbReference type="InterPro" id="IPR027417">
    <property type="entry name" value="P-loop_NTPase"/>
</dbReference>
<dbReference type="EMBL" id="PVTP01000004">
    <property type="protein sequence ID" value="PRY78250.1"/>
    <property type="molecule type" value="Genomic_DNA"/>
</dbReference>
<name>A0A2T0W0E8_9RHOB</name>
<dbReference type="InterPro" id="IPR051943">
    <property type="entry name" value="TRAFAC_Dynamin-like_GTPase"/>
</dbReference>
<proteinExistence type="predicted"/>
<evidence type="ECO:0000313" key="3">
    <source>
        <dbReference type="Proteomes" id="UP000238007"/>
    </source>
</evidence>
<reference evidence="2 3" key="1">
    <citation type="submission" date="2018-03" db="EMBL/GenBank/DDBJ databases">
        <title>Genomic Encyclopedia of Archaeal and Bacterial Type Strains, Phase II (KMG-II): from individual species to whole genera.</title>
        <authorList>
            <person name="Goeker M."/>
        </authorList>
    </citation>
    <scope>NUCLEOTIDE SEQUENCE [LARGE SCALE GENOMIC DNA]</scope>
    <source>
        <strain evidence="2 3">DSM 101533</strain>
    </source>
</reference>
<sequence length="336" mass="36978">MGEYSAGKSSLLNMLLGQPLLPTKVTATHLPTVWITYGETRKLEVLENNGKLTELSEDGLDFGTLHAHLAIRFTLPAEILRDADIVDTPGISDPNLAVDIVQLIGPHVDFVVWCTAANQAWRQTEKAAWKNIPSYVQRQSLLAVTRVDQVGNDKDVQRVMSRCKREAGKSFHSILPISAKLARSDADDSWTTSGAADLTAAISSRVADAIQFRAERAEREGDLVQEVAVENDRIETEAPVDAPKQADVKVQVQELAEVLSRAANVTTNDQFFALIDHLKDTFGRDEHSSESHAGTINNLLSVSILNDTNLSTAITQVRHEIKDFSEGSWCRLDRVS</sequence>
<feature type="domain" description="Dynamin N-terminal" evidence="1">
    <location>
        <begin position="2"/>
        <end position="128"/>
    </location>
</feature>
<dbReference type="InterPro" id="IPR045063">
    <property type="entry name" value="Dynamin_N"/>
</dbReference>